<proteinExistence type="predicted"/>
<dbReference type="PANTHER" id="PTHR13489:SF0">
    <property type="entry name" value="MINI-CHROMOSOME MAINTENANCE COMPLEX-BINDING PROTEIN"/>
    <property type="match status" value="1"/>
</dbReference>
<evidence type="ECO:0000313" key="3">
    <source>
        <dbReference type="EMBL" id="MCI16269.1"/>
    </source>
</evidence>
<dbReference type="GO" id="GO:0003682">
    <property type="term" value="F:chromatin binding"/>
    <property type="evidence" value="ECO:0007669"/>
    <property type="project" value="TreeGrafter"/>
</dbReference>
<keyword evidence="4" id="KW-1185">Reference proteome</keyword>
<dbReference type="Proteomes" id="UP000265520">
    <property type="component" value="Unassembled WGS sequence"/>
</dbReference>
<dbReference type="InterPro" id="IPR019140">
    <property type="entry name" value="MCM_complex-bd"/>
</dbReference>
<feature type="non-terminal residue" evidence="3">
    <location>
        <position position="68"/>
    </location>
</feature>
<reference evidence="3 4" key="1">
    <citation type="journal article" date="2018" name="Front. Plant Sci.">
        <title>Red Clover (Trifolium pratense) and Zigzag Clover (T. medium) - A Picture of Genomic Similarities and Differences.</title>
        <authorList>
            <person name="Dluhosova J."/>
            <person name="Istvanek J."/>
            <person name="Nedelnik J."/>
            <person name="Repkova J."/>
        </authorList>
    </citation>
    <scope>NUCLEOTIDE SEQUENCE [LARGE SCALE GENOMIC DNA]</scope>
    <source>
        <strain evidence="4">cv. 10/8</strain>
        <tissue evidence="3">Leaf</tissue>
    </source>
</reference>
<dbReference type="GO" id="GO:0006261">
    <property type="term" value="P:DNA-templated DNA replication"/>
    <property type="evidence" value="ECO:0007669"/>
    <property type="project" value="TreeGrafter"/>
</dbReference>
<dbReference type="EMBL" id="LXQA010100085">
    <property type="protein sequence ID" value="MCI16269.1"/>
    <property type="molecule type" value="Genomic_DNA"/>
</dbReference>
<evidence type="ECO:0000256" key="2">
    <source>
        <dbReference type="ARBA" id="ARBA00023242"/>
    </source>
</evidence>
<comment type="subcellular location">
    <subcellularLocation>
        <location evidence="1">Nucleus</location>
    </subcellularLocation>
</comment>
<sequence>MDLVKTPCIISHLTRKLSVLDFLQNKPVIEPKPDLVKGIREALLRHLSAVLGHDDVAAHFMLLHLLSK</sequence>
<keyword evidence="2" id="KW-0539">Nucleus</keyword>
<accession>A0A392PXM8</accession>
<organism evidence="3 4">
    <name type="scientific">Trifolium medium</name>
    <dbReference type="NCBI Taxonomy" id="97028"/>
    <lineage>
        <taxon>Eukaryota</taxon>
        <taxon>Viridiplantae</taxon>
        <taxon>Streptophyta</taxon>
        <taxon>Embryophyta</taxon>
        <taxon>Tracheophyta</taxon>
        <taxon>Spermatophyta</taxon>
        <taxon>Magnoliopsida</taxon>
        <taxon>eudicotyledons</taxon>
        <taxon>Gunneridae</taxon>
        <taxon>Pentapetalae</taxon>
        <taxon>rosids</taxon>
        <taxon>fabids</taxon>
        <taxon>Fabales</taxon>
        <taxon>Fabaceae</taxon>
        <taxon>Papilionoideae</taxon>
        <taxon>50 kb inversion clade</taxon>
        <taxon>NPAAA clade</taxon>
        <taxon>Hologalegina</taxon>
        <taxon>IRL clade</taxon>
        <taxon>Trifolieae</taxon>
        <taxon>Trifolium</taxon>
    </lineage>
</organism>
<name>A0A392PXM8_9FABA</name>
<evidence type="ECO:0000256" key="1">
    <source>
        <dbReference type="ARBA" id="ARBA00004123"/>
    </source>
</evidence>
<protein>
    <submittedName>
        <fullName evidence="3">Mini-chromosome maintenance complex-binding protein-like</fullName>
    </submittedName>
</protein>
<dbReference type="Pfam" id="PF09739">
    <property type="entry name" value="MCM_bind"/>
    <property type="match status" value="1"/>
</dbReference>
<evidence type="ECO:0000313" key="4">
    <source>
        <dbReference type="Proteomes" id="UP000265520"/>
    </source>
</evidence>
<dbReference type="PANTHER" id="PTHR13489">
    <property type="entry name" value="MINI-CHROMOSOME MAINTENANCE COMPLEX-BINDING PROTEIN"/>
    <property type="match status" value="1"/>
</dbReference>
<dbReference type="AlphaFoldDB" id="A0A392PXM8"/>
<dbReference type="GO" id="GO:0005634">
    <property type="term" value="C:nucleus"/>
    <property type="evidence" value="ECO:0007669"/>
    <property type="project" value="UniProtKB-SubCell"/>
</dbReference>
<comment type="caution">
    <text evidence="3">The sequence shown here is derived from an EMBL/GenBank/DDBJ whole genome shotgun (WGS) entry which is preliminary data.</text>
</comment>